<evidence type="ECO:0000313" key="1">
    <source>
        <dbReference type="EMBL" id="AZQ92400.1"/>
    </source>
</evidence>
<dbReference type="InterPro" id="IPR027417">
    <property type="entry name" value="P-loop_NTPase"/>
</dbReference>
<gene>
    <name evidence="1" type="ORF">EJK53_0861</name>
</gene>
<evidence type="ECO:0000313" key="2">
    <source>
        <dbReference type="Proteomes" id="UP000280228"/>
    </source>
</evidence>
<sequence>MTQINDHLVLVCGKSTMGKTTCLRTLRNPEGVMYLNCENGKRPPYREANKFKMYTITDPFQVHEAFTYAETQSDVHTIVIDSLTFLLTMAEKQIVHTAKNPQQAWGRFQNYITDLMLDYVAKSTKKIIFTAHIVDQINEAEMVKETFVPVKGALKAQGIESFFNVIISVKKIKINDLEGINTPFLNITDRERELGYKHCIQTRLTKDTVTERLREPLDMWTESETFIDGDIQIVLDRLDEYYG</sequence>
<dbReference type="AlphaFoldDB" id="A0A3Q9GEU1"/>
<proteinExistence type="predicted"/>
<dbReference type="Proteomes" id="UP000280228">
    <property type="component" value="Chromosome"/>
</dbReference>
<organism evidence="1 2">
    <name type="scientific">Moraxella catarrhalis</name>
    <name type="common">Branhamella catarrhalis</name>
    <dbReference type="NCBI Taxonomy" id="480"/>
    <lineage>
        <taxon>Bacteria</taxon>
        <taxon>Pseudomonadati</taxon>
        <taxon>Pseudomonadota</taxon>
        <taxon>Gammaproteobacteria</taxon>
        <taxon>Moraxellales</taxon>
        <taxon>Moraxellaceae</taxon>
        <taxon>Moraxella</taxon>
    </lineage>
</organism>
<protein>
    <submittedName>
        <fullName evidence="1">AAA domain protein</fullName>
    </submittedName>
</protein>
<dbReference type="EMBL" id="CP034662">
    <property type="protein sequence ID" value="AZQ92400.1"/>
    <property type="molecule type" value="Genomic_DNA"/>
</dbReference>
<reference evidence="1 2" key="1">
    <citation type="submission" date="2018-12" db="EMBL/GenBank/DDBJ databases">
        <title>Persistence of Moraxella catarrhalis in Chronic Obstructive Pulmonary Disease and Regulation of the Hag/MID Adhesin.</title>
        <authorList>
            <person name="Murphy T."/>
            <person name="Zhao X."/>
            <person name="Vyas G."/>
            <person name="Aluvathingal J."/>
            <person name="Nadendla S."/>
            <person name="Tallon L."/>
            <person name="Tettelin H."/>
        </authorList>
    </citation>
    <scope>NUCLEOTIDE SEQUENCE [LARGE SCALE GENOMIC DNA]</scope>
    <source>
        <strain evidence="1 2">46P58B1</strain>
    </source>
</reference>
<dbReference type="Pfam" id="PF13479">
    <property type="entry name" value="AAA_24"/>
    <property type="match status" value="1"/>
</dbReference>
<dbReference type="SUPFAM" id="SSF52540">
    <property type="entry name" value="P-loop containing nucleoside triphosphate hydrolases"/>
    <property type="match status" value="1"/>
</dbReference>
<name>A0A3Q9GEU1_MORCA</name>
<accession>A0A3Q9GEU1</accession>
<dbReference type="Gene3D" id="3.40.50.300">
    <property type="entry name" value="P-loop containing nucleotide triphosphate hydrolases"/>
    <property type="match status" value="1"/>
</dbReference>
<dbReference type="RefSeq" id="WP_003667819.1">
    <property type="nucleotide sequence ID" value="NZ_CP034662.1"/>
</dbReference>